<protein>
    <submittedName>
        <fullName evidence="1">Glutamate--cysteine ligase</fullName>
    </submittedName>
</protein>
<keyword evidence="2" id="KW-1185">Reference proteome</keyword>
<proteinExistence type="predicted"/>
<comment type="caution">
    <text evidence="1">The sequence shown here is derived from an EMBL/GenBank/DDBJ whole genome shotgun (WGS) entry which is preliminary data.</text>
</comment>
<keyword evidence="1" id="KW-0436">Ligase</keyword>
<dbReference type="RefSeq" id="WP_193995968.1">
    <property type="nucleotide sequence ID" value="NZ_JADEXP010000370.1"/>
</dbReference>
<evidence type="ECO:0000313" key="1">
    <source>
        <dbReference type="EMBL" id="MBE9070083.1"/>
    </source>
</evidence>
<dbReference type="EMBL" id="JADEXP010000370">
    <property type="protein sequence ID" value="MBE9070083.1"/>
    <property type="molecule type" value="Genomic_DNA"/>
</dbReference>
<dbReference type="SUPFAM" id="SSF55931">
    <property type="entry name" value="Glutamine synthetase/guanido kinase"/>
    <property type="match status" value="1"/>
</dbReference>
<gene>
    <name evidence="1" type="ORF">IQ260_25920</name>
</gene>
<name>A0A928ZZ77_LEPEC</name>
<dbReference type="AlphaFoldDB" id="A0A928ZZ77"/>
<organism evidence="1 2">
    <name type="scientific">Leptolyngbya cf. ectocarpi LEGE 11479</name>
    <dbReference type="NCBI Taxonomy" id="1828722"/>
    <lineage>
        <taxon>Bacteria</taxon>
        <taxon>Bacillati</taxon>
        <taxon>Cyanobacteriota</taxon>
        <taxon>Cyanophyceae</taxon>
        <taxon>Leptolyngbyales</taxon>
        <taxon>Leptolyngbyaceae</taxon>
        <taxon>Leptolyngbya group</taxon>
        <taxon>Leptolyngbya</taxon>
    </lineage>
</organism>
<dbReference type="Proteomes" id="UP000615026">
    <property type="component" value="Unassembled WGS sequence"/>
</dbReference>
<dbReference type="GO" id="GO:0016874">
    <property type="term" value="F:ligase activity"/>
    <property type="evidence" value="ECO:0007669"/>
    <property type="project" value="UniProtKB-KW"/>
</dbReference>
<accession>A0A928ZZ77</accession>
<sequence>MSNLPTSKNRYRFGLEHEVAFWDQHTDQFADFSNTSFQRFDRLIAQLPEYASDYPQLRIGDAGIKRKRWYIEGYERFSETGELTGCMPKGIEIRTTIQPTIAGAIQELRESFIQLSEMALLAGLLPVLTSFNPIHKKFVPEPPLNHYETERRDASPEKQTAHIPMMTYGPDLNFSIQGLSTEKLIQAGKKLTYYSPAIVPFSFSSPFYGQQLWSGLSVRTHLRTGQRPAAMVFVEHPEELIASSPSLTKIARLPAEVGRIEFKACDSCGDFELYGSLLALLKGIVLDQTLPGLALVPDAAQHQHAAIHGFRDPELQDQATKLLIAADQALSDFHERDLLKPLWRFVQHQTTPAQTMCDRWRTGASLVNVLSHGYITEYTTTEEIKLISQV</sequence>
<dbReference type="Gene3D" id="3.30.590.20">
    <property type="match status" value="1"/>
</dbReference>
<evidence type="ECO:0000313" key="2">
    <source>
        <dbReference type="Proteomes" id="UP000615026"/>
    </source>
</evidence>
<reference evidence="1" key="1">
    <citation type="submission" date="2020-10" db="EMBL/GenBank/DDBJ databases">
        <authorList>
            <person name="Castelo-Branco R."/>
            <person name="Eusebio N."/>
            <person name="Adriana R."/>
            <person name="Vieira A."/>
            <person name="Brugerolle De Fraissinette N."/>
            <person name="Rezende De Castro R."/>
            <person name="Schneider M.P."/>
            <person name="Vasconcelos V."/>
            <person name="Leao P.N."/>
        </authorList>
    </citation>
    <scope>NUCLEOTIDE SEQUENCE</scope>
    <source>
        <strain evidence="1">LEGE 11479</strain>
    </source>
</reference>
<dbReference type="InterPro" id="IPR014746">
    <property type="entry name" value="Gln_synth/guanido_kin_cat_dom"/>
</dbReference>